<feature type="coiled-coil region" evidence="4">
    <location>
        <begin position="484"/>
        <end position="511"/>
    </location>
</feature>
<dbReference type="CDD" id="cd17524">
    <property type="entry name" value="RMtype1_S_EcoUTORF5051P-TRD2-CR2_like"/>
    <property type="match status" value="1"/>
</dbReference>
<dbReference type="InterPro" id="IPR051212">
    <property type="entry name" value="Type-I_RE_S_subunit"/>
</dbReference>
<keyword evidence="4" id="KW-0175">Coiled coil</keyword>
<keyword evidence="2" id="KW-0680">Restriction system</keyword>
<protein>
    <submittedName>
        <fullName evidence="7">Type I restriction enzyme, S subunit</fullName>
    </submittedName>
</protein>
<dbReference type="AlphaFoldDB" id="A0A450T0U3"/>
<dbReference type="PANTHER" id="PTHR43140:SF1">
    <property type="entry name" value="TYPE I RESTRICTION ENZYME ECOKI SPECIFICITY SUBUNIT"/>
    <property type="match status" value="1"/>
</dbReference>
<evidence type="ECO:0000313" key="7">
    <source>
        <dbReference type="EMBL" id="VFJ60111.1"/>
    </source>
</evidence>
<feature type="domain" description="Type I restriction modification DNA specificity" evidence="5">
    <location>
        <begin position="341"/>
        <end position="498"/>
    </location>
</feature>
<dbReference type="EMBL" id="CAADEX010000055">
    <property type="protein sequence ID" value="VFJ55952.1"/>
    <property type="molecule type" value="Genomic_DNA"/>
</dbReference>
<dbReference type="Gene3D" id="3.90.220.20">
    <property type="entry name" value="DNA methylase specificity domains"/>
    <property type="match status" value="2"/>
</dbReference>
<feature type="domain" description="Type I restriction modification DNA specificity" evidence="5">
    <location>
        <begin position="125"/>
        <end position="215"/>
    </location>
</feature>
<name>A0A450T0U3_9GAMM</name>
<proteinExistence type="inferred from homology"/>
<gene>
    <name evidence="6" type="ORF">BECKDK2373B_GA0170837_105512</name>
    <name evidence="7" type="ORF">BECKDK2373C_GA0170839_10787</name>
</gene>
<dbReference type="InterPro" id="IPR044946">
    <property type="entry name" value="Restrct_endonuc_typeI_TRD_sf"/>
</dbReference>
<evidence type="ECO:0000256" key="4">
    <source>
        <dbReference type="SAM" id="Coils"/>
    </source>
</evidence>
<evidence type="ECO:0000256" key="2">
    <source>
        <dbReference type="ARBA" id="ARBA00022747"/>
    </source>
</evidence>
<dbReference type="InterPro" id="IPR000055">
    <property type="entry name" value="Restrct_endonuc_typeI_TRD"/>
</dbReference>
<dbReference type="PANTHER" id="PTHR43140">
    <property type="entry name" value="TYPE-1 RESTRICTION ENZYME ECOKI SPECIFICITY PROTEIN"/>
    <property type="match status" value="1"/>
</dbReference>
<keyword evidence="3" id="KW-0238">DNA-binding</keyword>
<dbReference type="SUPFAM" id="SSF116734">
    <property type="entry name" value="DNA methylase specificity domain"/>
    <property type="match status" value="2"/>
</dbReference>
<comment type="similarity">
    <text evidence="1">Belongs to the type-I restriction system S methylase family.</text>
</comment>
<dbReference type="EMBL" id="CAADEY010000078">
    <property type="protein sequence ID" value="VFJ60111.1"/>
    <property type="molecule type" value="Genomic_DNA"/>
</dbReference>
<dbReference type="GO" id="GO:0003677">
    <property type="term" value="F:DNA binding"/>
    <property type="evidence" value="ECO:0007669"/>
    <property type="project" value="UniProtKB-KW"/>
</dbReference>
<evidence type="ECO:0000256" key="3">
    <source>
        <dbReference type="ARBA" id="ARBA00023125"/>
    </source>
</evidence>
<sequence length="550" mass="62832">MGISIGIAQAGAEANRGIEHHHKGDFLEMNAVLGGRWMEMTMRSDWVEVELGLACLRAKKIKRKEMPLSDSFMYLDIGGLDNKSNRITEHKMYTWKDAPSRAQQLVKFSDVLFSTVRTYLKNIALITDKKYEGQICSSGFTVIRSKEELLNSKYAFYLTLHEAFLQPLNELQTGTSYPAVRDSDVFAQMIPLAPLPEQRAIVAKIEQLFSELDNGVANLKTARDKLVLYRQAVLKKAFEGELTREWRESQTDLPSAEELLEQIKAERQRHYQQQLDDWQNSVRAWEAGGKVGKKPGRPKEVKEIESLTSQEKESLFKLDECFLWLKIGNLTLQTEYGSSAKSLENGEVPVLRMGNIQNGIFDWSDLVYSSDPQEIKQYTLRYNDVLFNRTNSPELVGKTAIYKEEKPAIFAGYLIRINQIPAICNADYLNYYLNSHTAKTHGNFVKTDGVNQSNINAEKLKNYPFPYCSPQEQTQIVKEIETRLSAADRLREEIDKALKKAEALRQSILKKAFQGRLLTEAELADCRAEPDWEPADRLLEKIQAEKKPRG</sequence>
<evidence type="ECO:0000259" key="5">
    <source>
        <dbReference type="Pfam" id="PF01420"/>
    </source>
</evidence>
<dbReference type="GO" id="GO:0009307">
    <property type="term" value="P:DNA restriction-modification system"/>
    <property type="evidence" value="ECO:0007669"/>
    <property type="project" value="UniProtKB-KW"/>
</dbReference>
<evidence type="ECO:0000313" key="6">
    <source>
        <dbReference type="EMBL" id="VFJ55952.1"/>
    </source>
</evidence>
<accession>A0A450T0U3</accession>
<reference evidence="7" key="1">
    <citation type="submission" date="2019-02" db="EMBL/GenBank/DDBJ databases">
        <authorList>
            <person name="Gruber-Vodicka R. H."/>
            <person name="Seah K. B. B."/>
        </authorList>
    </citation>
    <scope>NUCLEOTIDE SEQUENCE</scope>
    <source>
        <strain evidence="7">BECK_DK161</strain>
        <strain evidence="6">BECK_DK47</strain>
    </source>
</reference>
<evidence type="ECO:0000256" key="1">
    <source>
        <dbReference type="ARBA" id="ARBA00010923"/>
    </source>
</evidence>
<dbReference type="Pfam" id="PF01420">
    <property type="entry name" value="Methylase_S"/>
    <property type="match status" value="2"/>
</dbReference>
<organism evidence="7">
    <name type="scientific">Candidatus Kentrum sp. DK</name>
    <dbReference type="NCBI Taxonomy" id="2126562"/>
    <lineage>
        <taxon>Bacteria</taxon>
        <taxon>Pseudomonadati</taxon>
        <taxon>Pseudomonadota</taxon>
        <taxon>Gammaproteobacteria</taxon>
        <taxon>Candidatus Kentrum</taxon>
    </lineage>
</organism>